<reference evidence="3" key="1">
    <citation type="journal article" date="2008" name="Nat. Genet.">
        <title>The Pristionchus pacificus genome provides a unique perspective on nematode lifestyle and parasitism.</title>
        <authorList>
            <person name="Dieterich C."/>
            <person name="Clifton S.W."/>
            <person name="Schuster L.N."/>
            <person name="Chinwalla A."/>
            <person name="Delehaunty K."/>
            <person name="Dinkelacker I."/>
            <person name="Fulton L."/>
            <person name="Fulton R."/>
            <person name="Godfrey J."/>
            <person name="Minx P."/>
            <person name="Mitreva M."/>
            <person name="Roeseler W."/>
            <person name="Tian H."/>
            <person name="Witte H."/>
            <person name="Yang S.P."/>
            <person name="Wilson R.K."/>
            <person name="Sommer R.J."/>
        </authorList>
    </citation>
    <scope>NUCLEOTIDE SEQUENCE [LARGE SCALE GENOMIC DNA]</scope>
    <source>
        <strain evidence="3">PS312</strain>
    </source>
</reference>
<organism evidence="2 3">
    <name type="scientific">Pristionchus pacificus</name>
    <name type="common">Parasitic nematode worm</name>
    <dbReference type="NCBI Taxonomy" id="54126"/>
    <lineage>
        <taxon>Eukaryota</taxon>
        <taxon>Metazoa</taxon>
        <taxon>Ecdysozoa</taxon>
        <taxon>Nematoda</taxon>
        <taxon>Chromadorea</taxon>
        <taxon>Rhabditida</taxon>
        <taxon>Rhabditina</taxon>
        <taxon>Diplogasteromorpha</taxon>
        <taxon>Diplogasteroidea</taxon>
        <taxon>Neodiplogasteridae</taxon>
        <taxon>Pristionchus</taxon>
    </lineage>
</organism>
<dbReference type="AlphaFoldDB" id="A0A2A6BAM9"/>
<feature type="compositionally biased region" description="Low complexity" evidence="1">
    <location>
        <begin position="448"/>
        <end position="467"/>
    </location>
</feature>
<accession>A0A2A6BAM9</accession>
<gene>
    <name evidence="2" type="primary">WBGene00275964</name>
</gene>
<evidence type="ECO:0000313" key="2">
    <source>
        <dbReference type="EnsemblMetazoa" id="PPA37595.1"/>
    </source>
</evidence>
<evidence type="ECO:0000313" key="3">
    <source>
        <dbReference type="Proteomes" id="UP000005239"/>
    </source>
</evidence>
<dbReference type="EnsemblMetazoa" id="PPA37595.1">
    <property type="protein sequence ID" value="PPA37595.1"/>
    <property type="gene ID" value="WBGene00275964"/>
</dbReference>
<feature type="region of interest" description="Disordered" evidence="1">
    <location>
        <begin position="500"/>
        <end position="522"/>
    </location>
</feature>
<feature type="compositionally biased region" description="Pro residues" evidence="1">
    <location>
        <begin position="329"/>
        <end position="340"/>
    </location>
</feature>
<proteinExistence type="predicted"/>
<keyword evidence="3" id="KW-1185">Reference proteome</keyword>
<feature type="region of interest" description="Disordered" evidence="1">
    <location>
        <begin position="211"/>
        <end position="236"/>
    </location>
</feature>
<reference evidence="2" key="2">
    <citation type="submission" date="2022-06" db="UniProtKB">
        <authorList>
            <consortium name="EnsemblMetazoa"/>
        </authorList>
    </citation>
    <scope>IDENTIFICATION</scope>
    <source>
        <strain evidence="2">PS312</strain>
    </source>
</reference>
<feature type="region of interest" description="Disordered" evidence="1">
    <location>
        <begin position="398"/>
        <end position="467"/>
    </location>
</feature>
<protein>
    <submittedName>
        <fullName evidence="2">Uncharacterized protein</fullName>
    </submittedName>
</protein>
<accession>A0A8R1UPX9</accession>
<sequence length="522" mass="54611">MKETKVHKKKMPEITPPANFTVISHVDRRDTVDSLVNALQTPVVPLSSHGYFPESLPLPRKATGGSYASGAPSGGGTLGRGSAPRGQIPRTPLTPSLFSSSTSNLHRDTVSSGYGTWNAGAKGKIKRGMLSTADFLVPKSQAPQVPSPSSPSPQSDGRYLSAGARHARSVSASNDDVSLHTLGYVNVKPFGQPYIDPHATYTHAENDGYLKPYTVLKPNPPPHRPTSSSPKGRSSTVHVHQEIDVIFRPPREVAPPPPRDSHHETDSTTFIAAPDRITIQLARPTDLFGPGPGLGLGLGALGSGSGTIGIDDVVPLPCPGSLDSGVSEPPFPAPAPQPDPAPHKSISPEEVKEYLHKLRDYYSDLKDRDQLDSEGYILRENLLKPAAEQILADLQGMESHKKRPAPAPPVNGGASHASHAPLGASPAPCEDAVTPTASTRPVPKPRTTKPSSGASASSSGAATPVGDAAAAAPTFAAPAAPAALPEAAVQLNPATLKLAPAYSQLTKVLPSDDDDDEEMTRL</sequence>
<feature type="compositionally biased region" description="Polar residues" evidence="1">
    <location>
        <begin position="225"/>
        <end position="236"/>
    </location>
</feature>
<feature type="region of interest" description="Disordered" evidence="1">
    <location>
        <begin position="63"/>
        <end position="118"/>
    </location>
</feature>
<feature type="compositionally biased region" description="Low complexity" evidence="1">
    <location>
        <begin position="89"/>
        <end position="104"/>
    </location>
</feature>
<feature type="region of interest" description="Disordered" evidence="1">
    <location>
        <begin position="140"/>
        <end position="174"/>
    </location>
</feature>
<name>A0A2A6BAM9_PRIPA</name>
<dbReference type="Proteomes" id="UP000005239">
    <property type="component" value="Unassembled WGS sequence"/>
</dbReference>
<evidence type="ECO:0000256" key="1">
    <source>
        <dbReference type="SAM" id="MobiDB-lite"/>
    </source>
</evidence>
<feature type="compositionally biased region" description="Acidic residues" evidence="1">
    <location>
        <begin position="511"/>
        <end position="522"/>
    </location>
</feature>
<feature type="region of interest" description="Disordered" evidence="1">
    <location>
        <begin position="319"/>
        <end position="348"/>
    </location>
</feature>